<dbReference type="OMA" id="AYMAHEL"/>
<dbReference type="EMBL" id="DPIY01000012">
    <property type="protein sequence ID" value="HCT59026.1"/>
    <property type="molecule type" value="Genomic_DNA"/>
</dbReference>
<dbReference type="InterPro" id="IPR008964">
    <property type="entry name" value="Invasin/intimin_cell_adhesion"/>
</dbReference>
<dbReference type="SUPFAM" id="SSF49373">
    <property type="entry name" value="Invasin/intimin cell-adhesion fragments"/>
    <property type="match status" value="3"/>
</dbReference>
<accession>A0A3D4VD13</accession>
<feature type="domain" description="BIG2" evidence="2">
    <location>
        <begin position="93"/>
        <end position="173"/>
    </location>
</feature>
<feature type="region of interest" description="Disordered" evidence="1">
    <location>
        <begin position="29"/>
        <end position="50"/>
    </location>
</feature>
<evidence type="ECO:0000313" key="4">
    <source>
        <dbReference type="Proteomes" id="UP000264071"/>
    </source>
</evidence>
<dbReference type="SUPFAM" id="SSF55486">
    <property type="entry name" value="Metalloproteases ('zincins'), catalytic domain"/>
    <property type="match status" value="1"/>
</dbReference>
<organism evidence="3 4">
    <name type="scientific">Gemmatimonas aurantiaca</name>
    <dbReference type="NCBI Taxonomy" id="173480"/>
    <lineage>
        <taxon>Bacteria</taxon>
        <taxon>Pseudomonadati</taxon>
        <taxon>Gemmatimonadota</taxon>
        <taxon>Gemmatimonadia</taxon>
        <taxon>Gemmatimonadales</taxon>
        <taxon>Gemmatimonadaceae</taxon>
        <taxon>Gemmatimonas</taxon>
    </lineage>
</organism>
<feature type="domain" description="BIG2" evidence="2">
    <location>
        <begin position="177"/>
        <end position="258"/>
    </location>
</feature>
<dbReference type="Pfam" id="PF02368">
    <property type="entry name" value="Big_2"/>
    <property type="match status" value="3"/>
</dbReference>
<name>A0A3D4VD13_9BACT</name>
<dbReference type="Gene3D" id="2.60.120.380">
    <property type="match status" value="2"/>
</dbReference>
<sequence length="1229" mass="127588">MSHQRALLRVKCGNLLPEEHGMHAIRRPAQQPGATHESGAGHRPNRSLPNHRGRFMIATRKSTVARAWRAASLAAVVALMTACGGGEAAAPRVVSSVDVSPASVTVQPAQSTGLTATAREADGTAITGRSVVWSSSNPAVATVSATGVVTGVTDGVTSVSATVGSVSGSAAVVVRSTVATVGITPTTATVTMGRTPVQLSAAPRNAAGATLAGRAVTWSSSAPTIASVTATGLVAAVAPGTATISATSEGITGSAAITVAPDPCNVVRALPMGQTVAGTFTANDCVLSDSTALQRYAFTLTTRTKVEILMSSTVLDSYLFLVDSALNIIVEDDDGDTGRNARIMRTLPAGRYEIIANVFDPRTYGAYQLTLRNAPVPCTTGRTTTFPTTLAATLATSACRMNDGSYQDRYDITVATRGLYRVEVASTAFDAVAVVLDQNENVVAQDDDSGTGTDAYLEVALAPGRYTVLATGYPGQTGPYRISLVQAVDPCGVNRTITLGQSTINTLSTTDCALSDGGGPARYMHRTGLTLTTTTSVQIEMTSTVVDAYLILQNGATGAVVAENDDASSTTTNARILATLPAGNYIINTTTYNTGETGAYQISATVAPNSTVNVSVTPSVMSLVPGQTQSARTTVTGSANTAVIWQSSNTNVATVSTDGVVRALTPGTTTISAISQADPRRSGTIAVTVAATDGSVNLDVSGMYVVQSVQQADGRIPLVANRQAVARVFVRSSRTGLGTAQVRLRVIEGNATIATFNATATPTSTLDESCCSADFSISGSMIRAGVSLLADVDPNNLVGESNETDNVYPVVGPMPLNVISVPPMTMKLIPVQQGRSGAVGVASSSLFNIFRSVWPLEVINATVRTALVIDYTIGSQNFDDWIRLVRDVEIVRQAEGGAHYYYGLIRTRGTSGVLGLANGIPARTAIGIDEGSDFGPAESRLTFAHELGHTMGLRHAPCGGAAGPDPNYPFSDGRIGVYGMDTFGGNAIKGPVVNDIMTYCPNQWVSAHNYRKVMDFRQANPNGVGNLLAPTRALLVSGGIAADGITLDPAFSVTASPATADARGTHVIEGFDANNRPVFTWRFSPYRVDDARSEQEAFVVAVPMSEATQQKLVRLSVREATGAFGSARSAVRTSALAMAANAGATTAIPVNAMAQLRRSGGRTELTWSPAVSPAVMVRDRTTGEVIALGRTGTLDLSQFGAIERLDLHVSDGTKSARLVIDATTGALRR</sequence>
<reference evidence="3 4" key="1">
    <citation type="journal article" date="2018" name="Nat. Biotechnol.">
        <title>A standardized bacterial taxonomy based on genome phylogeny substantially revises the tree of life.</title>
        <authorList>
            <person name="Parks D.H."/>
            <person name="Chuvochina M."/>
            <person name="Waite D.W."/>
            <person name="Rinke C."/>
            <person name="Skarshewski A."/>
            <person name="Chaumeil P.A."/>
            <person name="Hugenholtz P."/>
        </authorList>
    </citation>
    <scope>NUCLEOTIDE SEQUENCE [LARGE SCALE GENOMIC DNA]</scope>
    <source>
        <strain evidence="3">UBA8844</strain>
    </source>
</reference>
<proteinExistence type="predicted"/>
<dbReference type="Gene3D" id="2.60.40.1080">
    <property type="match status" value="3"/>
</dbReference>
<dbReference type="InterPro" id="IPR003343">
    <property type="entry name" value="Big_2"/>
</dbReference>
<gene>
    <name evidence="3" type="ORF">DGD08_17635</name>
</gene>
<dbReference type="SMART" id="SM00635">
    <property type="entry name" value="BID_2"/>
    <property type="match status" value="3"/>
</dbReference>
<dbReference type="AlphaFoldDB" id="A0A3D4VD13"/>
<comment type="caution">
    <text evidence="3">The sequence shown here is derived from an EMBL/GenBank/DDBJ whole genome shotgun (WGS) entry which is preliminary data.</text>
</comment>
<dbReference type="Proteomes" id="UP000264071">
    <property type="component" value="Unassembled WGS sequence"/>
</dbReference>
<evidence type="ECO:0000259" key="2">
    <source>
        <dbReference type="SMART" id="SM00635"/>
    </source>
</evidence>
<feature type="domain" description="BIG2" evidence="2">
    <location>
        <begin position="610"/>
        <end position="685"/>
    </location>
</feature>
<protein>
    <recommendedName>
        <fullName evidence="2">BIG2 domain-containing protein</fullName>
    </recommendedName>
</protein>
<evidence type="ECO:0000256" key="1">
    <source>
        <dbReference type="SAM" id="MobiDB-lite"/>
    </source>
</evidence>
<evidence type="ECO:0000313" key="3">
    <source>
        <dbReference type="EMBL" id="HCT59026.1"/>
    </source>
</evidence>